<dbReference type="Proteomes" id="UP001597546">
    <property type="component" value="Unassembled WGS sequence"/>
</dbReference>
<keyword evidence="4" id="KW-1185">Reference proteome</keyword>
<dbReference type="InterPro" id="IPR001387">
    <property type="entry name" value="Cro/C1-type_HTH"/>
</dbReference>
<evidence type="ECO:0000313" key="4">
    <source>
        <dbReference type="Proteomes" id="UP001597546"/>
    </source>
</evidence>
<comment type="caution">
    <text evidence="3">The sequence shown here is derived from an EMBL/GenBank/DDBJ whole genome shotgun (WGS) entry which is preliminary data.</text>
</comment>
<name>A0ABW5TPG5_9SPHI</name>
<dbReference type="RefSeq" id="WP_379046775.1">
    <property type="nucleotide sequence ID" value="NZ_JBHSKW010000062.1"/>
</dbReference>
<dbReference type="Gene3D" id="1.10.260.40">
    <property type="entry name" value="lambda repressor-like DNA-binding domains"/>
    <property type="match status" value="1"/>
</dbReference>
<dbReference type="PROSITE" id="PS50943">
    <property type="entry name" value="HTH_CROC1"/>
    <property type="match status" value="1"/>
</dbReference>
<dbReference type="EMBL" id="JBHULV010000016">
    <property type="protein sequence ID" value="MFD2731156.1"/>
    <property type="molecule type" value="Genomic_DNA"/>
</dbReference>
<evidence type="ECO:0000259" key="2">
    <source>
        <dbReference type="PROSITE" id="PS50943"/>
    </source>
</evidence>
<reference evidence="4" key="1">
    <citation type="journal article" date="2019" name="Int. J. Syst. Evol. Microbiol.">
        <title>The Global Catalogue of Microorganisms (GCM) 10K type strain sequencing project: providing services to taxonomists for standard genome sequencing and annotation.</title>
        <authorList>
            <consortium name="The Broad Institute Genomics Platform"/>
            <consortium name="The Broad Institute Genome Sequencing Center for Infectious Disease"/>
            <person name="Wu L."/>
            <person name="Ma J."/>
        </authorList>
    </citation>
    <scope>NUCLEOTIDE SEQUENCE [LARGE SCALE GENOMIC DNA]</scope>
    <source>
        <strain evidence="4">KCTC 42456</strain>
    </source>
</reference>
<feature type="domain" description="HTH cro/C1-type" evidence="2">
    <location>
        <begin position="22"/>
        <end position="69"/>
    </location>
</feature>
<organism evidence="3 4">
    <name type="scientific">Pedobacter alpinus</name>
    <dbReference type="NCBI Taxonomy" id="1590643"/>
    <lineage>
        <taxon>Bacteria</taxon>
        <taxon>Pseudomonadati</taxon>
        <taxon>Bacteroidota</taxon>
        <taxon>Sphingobacteriia</taxon>
        <taxon>Sphingobacteriales</taxon>
        <taxon>Sphingobacteriaceae</taxon>
        <taxon>Pedobacter</taxon>
    </lineage>
</organism>
<dbReference type="CDD" id="cd00093">
    <property type="entry name" value="HTH_XRE"/>
    <property type="match status" value="1"/>
</dbReference>
<dbReference type="NCBIfam" id="TIGR02607">
    <property type="entry name" value="antidote_HigA"/>
    <property type="match status" value="1"/>
</dbReference>
<dbReference type="SUPFAM" id="SSF47413">
    <property type="entry name" value="lambda repressor-like DNA-binding domains"/>
    <property type="match status" value="1"/>
</dbReference>
<evidence type="ECO:0000256" key="1">
    <source>
        <dbReference type="ARBA" id="ARBA00023125"/>
    </source>
</evidence>
<dbReference type="PANTHER" id="PTHR36924:SF1">
    <property type="entry name" value="ANTITOXIN HIGA-1"/>
    <property type="match status" value="1"/>
</dbReference>
<dbReference type="PANTHER" id="PTHR36924">
    <property type="entry name" value="ANTITOXIN HIGA-1"/>
    <property type="match status" value="1"/>
</dbReference>
<dbReference type="InterPro" id="IPR010982">
    <property type="entry name" value="Lambda_DNA-bd_dom_sf"/>
</dbReference>
<dbReference type="Pfam" id="PF01381">
    <property type="entry name" value="HTH_3"/>
    <property type="match status" value="1"/>
</dbReference>
<sequence length="98" mass="11021">MDRMMELTHPGEILKLEIIDGRSLTISKASELLAVTRPTLSNILNGKAAITPNIAIRIETVFGGSARFWLRLQSTFDLFIAKKSFLKNPPKIKYYDLA</sequence>
<evidence type="ECO:0000313" key="3">
    <source>
        <dbReference type="EMBL" id="MFD2731156.1"/>
    </source>
</evidence>
<protein>
    <submittedName>
        <fullName evidence="3">HigA family addiction module antitoxin</fullName>
    </submittedName>
</protein>
<dbReference type="InterPro" id="IPR013430">
    <property type="entry name" value="Toxin_antidote_HigA"/>
</dbReference>
<accession>A0ABW5TPG5</accession>
<proteinExistence type="predicted"/>
<keyword evidence="1" id="KW-0238">DNA-binding</keyword>
<gene>
    <name evidence="3" type="ORF">ACFSSE_05510</name>
</gene>
<dbReference type="SMART" id="SM00530">
    <property type="entry name" value="HTH_XRE"/>
    <property type="match status" value="1"/>
</dbReference>